<name>A0A6H1ZJH2_9ZZZZ</name>
<gene>
    <name evidence="1" type="ORF">TM448A00720_0007</name>
    <name evidence="2" type="ORF">TM448B00242_0064</name>
</gene>
<accession>A0A6H1ZJH2</accession>
<evidence type="ECO:0000313" key="2">
    <source>
        <dbReference type="EMBL" id="QJH94590.1"/>
    </source>
</evidence>
<reference evidence="1" key="1">
    <citation type="submission" date="2020-03" db="EMBL/GenBank/DDBJ databases">
        <title>The deep terrestrial virosphere.</title>
        <authorList>
            <person name="Holmfeldt K."/>
            <person name="Nilsson E."/>
            <person name="Simone D."/>
            <person name="Lopez-Fernandez M."/>
            <person name="Wu X."/>
            <person name="de Brujin I."/>
            <person name="Lundin D."/>
            <person name="Andersson A."/>
            <person name="Bertilsson S."/>
            <person name="Dopson M."/>
        </authorList>
    </citation>
    <scope>NUCLEOTIDE SEQUENCE</scope>
    <source>
        <strain evidence="1">TM448A00720</strain>
        <strain evidence="2">TM448B00242</strain>
    </source>
</reference>
<proteinExistence type="predicted"/>
<protein>
    <submittedName>
        <fullName evidence="1">Uncharacterized protein</fullName>
    </submittedName>
</protein>
<dbReference type="EMBL" id="MT144053">
    <property type="protein sequence ID" value="QJA47678.1"/>
    <property type="molecule type" value="Genomic_DNA"/>
</dbReference>
<evidence type="ECO:0000313" key="1">
    <source>
        <dbReference type="EMBL" id="QJA47678.1"/>
    </source>
</evidence>
<organism evidence="1">
    <name type="scientific">viral metagenome</name>
    <dbReference type="NCBI Taxonomy" id="1070528"/>
    <lineage>
        <taxon>unclassified sequences</taxon>
        <taxon>metagenomes</taxon>
        <taxon>organismal metagenomes</taxon>
    </lineage>
</organism>
<sequence>MKKLKRDKVISMTDKGDLVGVYFENEPDNVLEMSPEKADRVIEAYNNDKELK</sequence>
<dbReference type="EMBL" id="MT144602">
    <property type="protein sequence ID" value="QJH94590.1"/>
    <property type="molecule type" value="Genomic_DNA"/>
</dbReference>
<dbReference type="AlphaFoldDB" id="A0A6H1ZJH2"/>